<dbReference type="EMBL" id="QJSP01000019">
    <property type="protein sequence ID" value="PYE13004.1"/>
    <property type="molecule type" value="Genomic_DNA"/>
</dbReference>
<evidence type="ECO:0000256" key="1">
    <source>
        <dbReference type="ARBA" id="ARBA00023125"/>
    </source>
</evidence>
<keyword evidence="1 2" id="KW-0238">DNA-binding</keyword>
<feature type="region of interest" description="Disordered" evidence="3">
    <location>
        <begin position="1"/>
        <end position="20"/>
    </location>
</feature>
<keyword evidence="6" id="KW-1185">Reference proteome</keyword>
<dbReference type="InterPro" id="IPR050109">
    <property type="entry name" value="HTH-type_TetR-like_transc_reg"/>
</dbReference>
<evidence type="ECO:0000256" key="3">
    <source>
        <dbReference type="SAM" id="MobiDB-lite"/>
    </source>
</evidence>
<dbReference type="GO" id="GO:0000976">
    <property type="term" value="F:transcription cis-regulatory region binding"/>
    <property type="evidence" value="ECO:0007669"/>
    <property type="project" value="TreeGrafter"/>
</dbReference>
<evidence type="ECO:0000313" key="5">
    <source>
        <dbReference type="EMBL" id="PYE13004.1"/>
    </source>
</evidence>
<dbReference type="PANTHER" id="PTHR30055:SF226">
    <property type="entry name" value="HTH-TYPE TRANSCRIPTIONAL REGULATOR PKSA"/>
    <property type="match status" value="1"/>
</dbReference>
<feature type="compositionally biased region" description="Polar residues" evidence="3">
    <location>
        <begin position="10"/>
        <end position="19"/>
    </location>
</feature>
<dbReference type="Proteomes" id="UP000247591">
    <property type="component" value="Unassembled WGS sequence"/>
</dbReference>
<proteinExistence type="predicted"/>
<dbReference type="PANTHER" id="PTHR30055">
    <property type="entry name" value="HTH-TYPE TRANSCRIPTIONAL REGULATOR RUTR"/>
    <property type="match status" value="1"/>
</dbReference>
<reference evidence="5 6" key="1">
    <citation type="submission" date="2018-06" db="EMBL/GenBank/DDBJ databases">
        <title>Genomic Encyclopedia of Type Strains, Phase IV (KMG-IV): sequencing the most valuable type-strain genomes for metagenomic binning, comparative biology and taxonomic classification.</title>
        <authorList>
            <person name="Goeker M."/>
        </authorList>
    </citation>
    <scope>NUCLEOTIDE SEQUENCE [LARGE SCALE GENOMIC DNA]</scope>
    <source>
        <strain evidence="5 6">DSM 45521</strain>
    </source>
</reference>
<evidence type="ECO:0000259" key="4">
    <source>
        <dbReference type="PROSITE" id="PS50977"/>
    </source>
</evidence>
<protein>
    <submittedName>
        <fullName evidence="5">TetR family transcriptional regulator</fullName>
    </submittedName>
</protein>
<dbReference type="GO" id="GO:0003700">
    <property type="term" value="F:DNA-binding transcription factor activity"/>
    <property type="evidence" value="ECO:0007669"/>
    <property type="project" value="TreeGrafter"/>
</dbReference>
<dbReference type="InterPro" id="IPR001647">
    <property type="entry name" value="HTH_TetR"/>
</dbReference>
<dbReference type="Pfam" id="PF00440">
    <property type="entry name" value="TetR_N"/>
    <property type="match status" value="1"/>
</dbReference>
<dbReference type="Gene3D" id="1.10.357.10">
    <property type="entry name" value="Tetracycline Repressor, domain 2"/>
    <property type="match status" value="1"/>
</dbReference>
<dbReference type="PRINTS" id="PR00455">
    <property type="entry name" value="HTHTETR"/>
</dbReference>
<dbReference type="SUPFAM" id="SSF46689">
    <property type="entry name" value="Homeodomain-like"/>
    <property type="match status" value="1"/>
</dbReference>
<comment type="caution">
    <text evidence="5">The sequence shown here is derived from an EMBL/GenBank/DDBJ whole genome shotgun (WGS) entry which is preliminary data.</text>
</comment>
<name>A0A318RG03_WILLI</name>
<dbReference type="PROSITE" id="PS50977">
    <property type="entry name" value="HTH_TETR_2"/>
    <property type="match status" value="1"/>
</dbReference>
<gene>
    <name evidence="5" type="ORF">DFR67_119114</name>
</gene>
<feature type="domain" description="HTH tetR-type" evidence="4">
    <location>
        <begin position="19"/>
        <end position="79"/>
    </location>
</feature>
<evidence type="ECO:0000256" key="2">
    <source>
        <dbReference type="PROSITE-ProRule" id="PRU00335"/>
    </source>
</evidence>
<sequence>MVKDAELTRPATTRSQQKAATRDRMLAAASELFAEHDYADVTIADIATRAGVAHGLLFHHFSNKQGIYRAVLDGVVAQMDSAFTTPVGADTPTVIRAALRTHLSYLATHRGVALRLIVGRRHPDPTVAAVSERGRTRALTALAESLGLDPTNKLMQFVGATLVAAFDEASSWWLNDPDPIPVDALVTSFIELGIGALKGVQHLEGCPDLHGPLATLSSAAAMDHRKRTT</sequence>
<feature type="DNA-binding region" description="H-T-H motif" evidence="2">
    <location>
        <begin position="42"/>
        <end position="61"/>
    </location>
</feature>
<dbReference type="AlphaFoldDB" id="A0A318RG03"/>
<dbReference type="InterPro" id="IPR009057">
    <property type="entry name" value="Homeodomain-like_sf"/>
</dbReference>
<evidence type="ECO:0000313" key="6">
    <source>
        <dbReference type="Proteomes" id="UP000247591"/>
    </source>
</evidence>
<organism evidence="5 6">
    <name type="scientific">Williamsia limnetica</name>
    <dbReference type="NCBI Taxonomy" id="882452"/>
    <lineage>
        <taxon>Bacteria</taxon>
        <taxon>Bacillati</taxon>
        <taxon>Actinomycetota</taxon>
        <taxon>Actinomycetes</taxon>
        <taxon>Mycobacteriales</taxon>
        <taxon>Nocardiaceae</taxon>
        <taxon>Williamsia</taxon>
    </lineage>
</organism>
<accession>A0A318RG03</accession>